<keyword evidence="2" id="KW-1185">Reference proteome</keyword>
<organism evidence="1 2">
    <name type="scientific">Armillaria solidipes</name>
    <dbReference type="NCBI Taxonomy" id="1076256"/>
    <lineage>
        <taxon>Eukaryota</taxon>
        <taxon>Fungi</taxon>
        <taxon>Dikarya</taxon>
        <taxon>Basidiomycota</taxon>
        <taxon>Agaricomycotina</taxon>
        <taxon>Agaricomycetes</taxon>
        <taxon>Agaricomycetidae</taxon>
        <taxon>Agaricales</taxon>
        <taxon>Marasmiineae</taxon>
        <taxon>Physalacriaceae</taxon>
        <taxon>Armillaria</taxon>
    </lineage>
</organism>
<accession>A0A2H3CEG4</accession>
<sequence length="207" mass="22775">MSVVRPTVGADNASSLFGWKSIKVSITNASKQYHVIALRMRGIGSIINQSCVETGFREKGTETTSVRIGNSQYGGTAVYEAQSNDSAIGEGQTLKDHHPHDPLCPGVADQPEERSNRLRTYLTGTNERCCHIKMAIGAAGKTTSNWIIKIPEVHSMMEGLRLEMSPEIHKCRALLMGVAAQDDFLSWKYCLRRYSSITDAIMLAKVT</sequence>
<evidence type="ECO:0000313" key="1">
    <source>
        <dbReference type="EMBL" id="PBK77612.1"/>
    </source>
</evidence>
<protein>
    <submittedName>
        <fullName evidence="1">Uncharacterized protein</fullName>
    </submittedName>
</protein>
<evidence type="ECO:0000313" key="2">
    <source>
        <dbReference type="Proteomes" id="UP000218334"/>
    </source>
</evidence>
<proteinExistence type="predicted"/>
<name>A0A2H3CEG4_9AGAR</name>
<dbReference type="EMBL" id="KZ293415">
    <property type="protein sequence ID" value="PBK77612.1"/>
    <property type="molecule type" value="Genomic_DNA"/>
</dbReference>
<gene>
    <name evidence="1" type="ORF">ARMSODRAFT_967964</name>
</gene>
<dbReference type="Proteomes" id="UP000218334">
    <property type="component" value="Unassembled WGS sequence"/>
</dbReference>
<dbReference type="AlphaFoldDB" id="A0A2H3CEG4"/>
<reference evidence="2" key="1">
    <citation type="journal article" date="2017" name="Nat. Ecol. Evol.">
        <title>Genome expansion and lineage-specific genetic innovations in the forest pathogenic fungi Armillaria.</title>
        <authorList>
            <person name="Sipos G."/>
            <person name="Prasanna A.N."/>
            <person name="Walter M.C."/>
            <person name="O'Connor E."/>
            <person name="Balint B."/>
            <person name="Krizsan K."/>
            <person name="Kiss B."/>
            <person name="Hess J."/>
            <person name="Varga T."/>
            <person name="Slot J."/>
            <person name="Riley R."/>
            <person name="Boka B."/>
            <person name="Rigling D."/>
            <person name="Barry K."/>
            <person name="Lee J."/>
            <person name="Mihaltcheva S."/>
            <person name="LaButti K."/>
            <person name="Lipzen A."/>
            <person name="Waldron R."/>
            <person name="Moloney N.M."/>
            <person name="Sperisen C."/>
            <person name="Kredics L."/>
            <person name="Vagvoelgyi C."/>
            <person name="Patrignani A."/>
            <person name="Fitzpatrick D."/>
            <person name="Nagy I."/>
            <person name="Doyle S."/>
            <person name="Anderson J.B."/>
            <person name="Grigoriev I.V."/>
            <person name="Gueldener U."/>
            <person name="Muensterkoetter M."/>
            <person name="Nagy L.G."/>
        </authorList>
    </citation>
    <scope>NUCLEOTIDE SEQUENCE [LARGE SCALE GENOMIC DNA]</scope>
    <source>
        <strain evidence="2">28-4</strain>
    </source>
</reference>